<proteinExistence type="predicted"/>
<dbReference type="InterPro" id="IPR006311">
    <property type="entry name" value="TAT_signal"/>
</dbReference>
<dbReference type="PROSITE" id="PS51318">
    <property type="entry name" value="TAT"/>
    <property type="match status" value="1"/>
</dbReference>
<protein>
    <submittedName>
        <fullName evidence="1">Uncharacterized protein</fullName>
    </submittedName>
</protein>
<dbReference type="AlphaFoldDB" id="A0A380TKZ3"/>
<dbReference type="EMBL" id="UIDG01000612">
    <property type="protein sequence ID" value="SUS08379.1"/>
    <property type="molecule type" value="Genomic_DNA"/>
</dbReference>
<dbReference type="Pfam" id="PF19630">
    <property type="entry name" value="DUF6134"/>
    <property type="match status" value="1"/>
</dbReference>
<name>A0A380TKZ3_9ZZZZ</name>
<reference evidence="1" key="1">
    <citation type="submission" date="2018-07" db="EMBL/GenBank/DDBJ databases">
        <authorList>
            <person name="Quirk P.G."/>
            <person name="Krulwich T.A."/>
        </authorList>
    </citation>
    <scope>NUCLEOTIDE SEQUENCE</scope>
</reference>
<dbReference type="InterPro" id="IPR045767">
    <property type="entry name" value="DUF6134"/>
</dbReference>
<accession>A0A380TKZ3</accession>
<organism evidence="1">
    <name type="scientific">metagenome</name>
    <dbReference type="NCBI Taxonomy" id="256318"/>
    <lineage>
        <taxon>unclassified sequences</taxon>
        <taxon>metagenomes</taxon>
    </lineage>
</organism>
<evidence type="ECO:0000313" key="1">
    <source>
        <dbReference type="EMBL" id="SUS08379.1"/>
    </source>
</evidence>
<gene>
    <name evidence="1" type="ORF">DF3PB_650012</name>
</gene>
<sequence length="253" mass="28091">MAGVRSHRSWRHERFEELAEMPGTINYKAQALTRRRVLLTGVGAAAAGGLLALRKPSWAQLLADVPPGGIRFDVLRGDGVVGRHEVDFRLTDHRLQVETRIDVVVSVLAVVVFRYRHLGIETYVGDQLVRFESETDDDGARFRVLGDARPDGFAISTAKGMVMAPSDILVGSYWTPRVIERRLLIDPKRGRVKEQVVAGRERITVPVQATTRAATRYRVSGIITGSVTYDDDGRWIAASLVSKGSEIVYRLRG</sequence>